<sequence>MVSALLDVFVGLLLAIVVLATDPVVNSRDDAGPRPLPYEVAPCRKGTIIECGIFKVPLDWHEPSVGNGSIVFARYPAANQTARKGTVFLHTGVSSWFSPDRAPQVDLSRQAGALYTRLNGEYDLVMWIPRGRGVPGISIPGMLSCFADSVDKSDYYQDMTERWSESPPGWDGATFEWTRQQTVDDALLFHQIQERVVISCLETADDQGQGGMLRYVGTAATVRDLVAMADAFDGPDAPIRFWGAQPGSLVGSYLQKLFPERAGRLVMDDPIDPIAYNAVPSYLTWQTAIAIANNTVATLEESCASDELADCSFPSGPPRPDMEFLGLSVRLLRQDLMGWRNQPFLDLLNSRYHQFYDAVRKDEKDTQNWQTFEEHTERLNRYPVHDPAALGLGDMPIICGDALDEHSDNKTLLAAVETVLTESLHSVPLLMPSAFPSWRFLCHLWPIRAIERISFSEPQEQKPVQETLVLLRKLDPWNYPRVSDSAARELWPDAHVFSDLEFGQYMFDHNNCNLDLIASFLANGTVPEEAFPCQDGDERRHPSQIPHTRHRRAH</sequence>
<dbReference type="AlphaFoldDB" id="A0A371CTN7"/>
<dbReference type="InterPro" id="IPR013595">
    <property type="entry name" value="Pept_S33_TAP-like_C"/>
</dbReference>
<evidence type="ECO:0000313" key="5">
    <source>
        <dbReference type="Proteomes" id="UP000256964"/>
    </source>
</evidence>
<evidence type="ECO:0000256" key="2">
    <source>
        <dbReference type="SAM" id="SignalP"/>
    </source>
</evidence>
<feature type="domain" description="Peptidase S33 tripeptidyl aminopeptidase-like C-terminal" evidence="3">
    <location>
        <begin position="438"/>
        <end position="531"/>
    </location>
</feature>
<evidence type="ECO:0000256" key="1">
    <source>
        <dbReference type="SAM" id="MobiDB-lite"/>
    </source>
</evidence>
<feature type="chain" id="PRO_5016595978" description="Peptidase S33 tripeptidyl aminopeptidase-like C-terminal domain-containing protein" evidence="2">
    <location>
        <begin position="21"/>
        <end position="554"/>
    </location>
</feature>
<dbReference type="STRING" id="139420.A0A371CTN7"/>
<feature type="signal peptide" evidence="2">
    <location>
        <begin position="1"/>
        <end position="20"/>
    </location>
</feature>
<name>A0A371CTN7_9APHY</name>
<dbReference type="Pfam" id="PF08386">
    <property type="entry name" value="Abhydrolase_4"/>
    <property type="match status" value="1"/>
</dbReference>
<gene>
    <name evidence="4" type="ORF">OH76DRAFT_1390480</name>
</gene>
<evidence type="ECO:0000259" key="3">
    <source>
        <dbReference type="Pfam" id="PF08386"/>
    </source>
</evidence>
<proteinExistence type="predicted"/>
<evidence type="ECO:0000313" key="4">
    <source>
        <dbReference type="EMBL" id="RDX43627.1"/>
    </source>
</evidence>
<protein>
    <recommendedName>
        <fullName evidence="3">Peptidase S33 tripeptidyl aminopeptidase-like C-terminal domain-containing protein</fullName>
    </recommendedName>
</protein>
<dbReference type="OrthoDB" id="2756257at2759"/>
<reference evidence="4 5" key="1">
    <citation type="journal article" date="2018" name="Biotechnol. Biofuels">
        <title>Integrative visual omics of the white-rot fungus Polyporus brumalis exposes the biotechnological potential of its oxidative enzymes for delignifying raw plant biomass.</title>
        <authorList>
            <person name="Miyauchi S."/>
            <person name="Rancon A."/>
            <person name="Drula E."/>
            <person name="Hage H."/>
            <person name="Chaduli D."/>
            <person name="Favel A."/>
            <person name="Grisel S."/>
            <person name="Henrissat B."/>
            <person name="Herpoel-Gimbert I."/>
            <person name="Ruiz-Duenas F.J."/>
            <person name="Chevret D."/>
            <person name="Hainaut M."/>
            <person name="Lin J."/>
            <person name="Wang M."/>
            <person name="Pangilinan J."/>
            <person name="Lipzen A."/>
            <person name="Lesage-Meessen L."/>
            <person name="Navarro D."/>
            <person name="Riley R."/>
            <person name="Grigoriev I.V."/>
            <person name="Zhou S."/>
            <person name="Raouche S."/>
            <person name="Rosso M.N."/>
        </authorList>
    </citation>
    <scope>NUCLEOTIDE SEQUENCE [LARGE SCALE GENOMIC DNA]</scope>
    <source>
        <strain evidence="4 5">BRFM 1820</strain>
    </source>
</reference>
<dbReference type="InterPro" id="IPR029058">
    <property type="entry name" value="AB_hydrolase_fold"/>
</dbReference>
<dbReference type="Gene3D" id="3.40.50.1820">
    <property type="entry name" value="alpha/beta hydrolase"/>
    <property type="match status" value="1"/>
</dbReference>
<keyword evidence="2" id="KW-0732">Signal</keyword>
<feature type="region of interest" description="Disordered" evidence="1">
    <location>
        <begin position="531"/>
        <end position="554"/>
    </location>
</feature>
<accession>A0A371CTN7</accession>
<keyword evidence="5" id="KW-1185">Reference proteome</keyword>
<dbReference type="Proteomes" id="UP000256964">
    <property type="component" value="Unassembled WGS sequence"/>
</dbReference>
<organism evidence="4 5">
    <name type="scientific">Lentinus brumalis</name>
    <dbReference type="NCBI Taxonomy" id="2498619"/>
    <lineage>
        <taxon>Eukaryota</taxon>
        <taxon>Fungi</taxon>
        <taxon>Dikarya</taxon>
        <taxon>Basidiomycota</taxon>
        <taxon>Agaricomycotina</taxon>
        <taxon>Agaricomycetes</taxon>
        <taxon>Polyporales</taxon>
        <taxon>Polyporaceae</taxon>
        <taxon>Lentinus</taxon>
    </lineage>
</organism>
<dbReference type="EMBL" id="KZ857462">
    <property type="protein sequence ID" value="RDX43627.1"/>
    <property type="molecule type" value="Genomic_DNA"/>
</dbReference>